<feature type="transmembrane region" description="Helical" evidence="14">
    <location>
        <begin position="99"/>
        <end position="123"/>
    </location>
</feature>
<dbReference type="SMART" id="SM00304">
    <property type="entry name" value="HAMP"/>
    <property type="match status" value="1"/>
</dbReference>
<evidence type="ECO:0000256" key="5">
    <source>
        <dbReference type="ARBA" id="ARBA00022553"/>
    </source>
</evidence>
<evidence type="ECO:0000256" key="3">
    <source>
        <dbReference type="ARBA" id="ARBA00012438"/>
    </source>
</evidence>
<reference evidence="16" key="1">
    <citation type="journal article" date="2014" name="Front. Microbiol.">
        <title>High frequency of phylogenetically diverse reductive dehalogenase-homologous genes in deep subseafloor sedimentary metagenomes.</title>
        <authorList>
            <person name="Kawai M."/>
            <person name="Futagami T."/>
            <person name="Toyoda A."/>
            <person name="Takaki Y."/>
            <person name="Nishi S."/>
            <person name="Hori S."/>
            <person name="Arai W."/>
            <person name="Tsubouchi T."/>
            <person name="Morono Y."/>
            <person name="Uchiyama I."/>
            <person name="Ito T."/>
            <person name="Fujiyama A."/>
            <person name="Inagaki F."/>
            <person name="Takami H."/>
        </authorList>
    </citation>
    <scope>NUCLEOTIDE SEQUENCE</scope>
    <source>
        <strain evidence="16">Expedition CK06-06</strain>
    </source>
</reference>
<evidence type="ECO:0000256" key="1">
    <source>
        <dbReference type="ARBA" id="ARBA00000085"/>
    </source>
</evidence>
<keyword evidence="10" id="KW-0067">ATP-binding</keyword>
<dbReference type="GO" id="GO:0005886">
    <property type="term" value="C:plasma membrane"/>
    <property type="evidence" value="ECO:0007669"/>
    <property type="project" value="UniProtKB-SubCell"/>
</dbReference>
<evidence type="ECO:0000256" key="12">
    <source>
        <dbReference type="ARBA" id="ARBA00023012"/>
    </source>
</evidence>
<evidence type="ECO:0000256" key="7">
    <source>
        <dbReference type="ARBA" id="ARBA00022692"/>
    </source>
</evidence>
<evidence type="ECO:0000256" key="4">
    <source>
        <dbReference type="ARBA" id="ARBA00022475"/>
    </source>
</evidence>
<dbReference type="InterPro" id="IPR003661">
    <property type="entry name" value="HisK_dim/P_dom"/>
</dbReference>
<dbReference type="PROSITE" id="PS50885">
    <property type="entry name" value="HAMP"/>
    <property type="match status" value="1"/>
</dbReference>
<protein>
    <recommendedName>
        <fullName evidence="3">histidine kinase</fullName>
        <ecNumber evidence="3">2.7.13.3</ecNumber>
    </recommendedName>
</protein>
<gene>
    <name evidence="16" type="ORF">S06H3_15874</name>
</gene>
<dbReference type="Pfam" id="PF00512">
    <property type="entry name" value="HisKA"/>
    <property type="match status" value="1"/>
</dbReference>
<keyword evidence="8" id="KW-0547">Nucleotide-binding</keyword>
<dbReference type="CDD" id="cd06225">
    <property type="entry name" value="HAMP"/>
    <property type="match status" value="1"/>
</dbReference>
<keyword evidence="12" id="KW-0902">Two-component regulatory system</keyword>
<dbReference type="PANTHER" id="PTHR45528">
    <property type="entry name" value="SENSOR HISTIDINE KINASE CPXA"/>
    <property type="match status" value="1"/>
</dbReference>
<dbReference type="SMART" id="SM00388">
    <property type="entry name" value="HisKA"/>
    <property type="match status" value="1"/>
</dbReference>
<dbReference type="InterPro" id="IPR036097">
    <property type="entry name" value="HisK_dim/P_sf"/>
</dbReference>
<dbReference type="EMBL" id="BARV01007828">
    <property type="protein sequence ID" value="GAI13276.1"/>
    <property type="molecule type" value="Genomic_DNA"/>
</dbReference>
<dbReference type="GO" id="GO:0005524">
    <property type="term" value="F:ATP binding"/>
    <property type="evidence" value="ECO:0007669"/>
    <property type="project" value="UniProtKB-KW"/>
</dbReference>
<comment type="catalytic activity">
    <reaction evidence="1">
        <text>ATP + protein L-histidine = ADP + protein N-phospho-L-histidine.</text>
        <dbReference type="EC" id="2.7.13.3"/>
    </reaction>
</comment>
<keyword evidence="7 14" id="KW-0812">Transmembrane</keyword>
<keyword evidence="11 14" id="KW-1133">Transmembrane helix</keyword>
<dbReference type="InterPro" id="IPR003660">
    <property type="entry name" value="HAMP_dom"/>
</dbReference>
<keyword evidence="4" id="KW-1003">Cell membrane</keyword>
<dbReference type="InterPro" id="IPR050398">
    <property type="entry name" value="HssS/ArlS-like"/>
</dbReference>
<evidence type="ECO:0000256" key="13">
    <source>
        <dbReference type="ARBA" id="ARBA00023136"/>
    </source>
</evidence>
<dbReference type="AlphaFoldDB" id="X1M5A8"/>
<sequence>ELKSYRNSHELIRSQFAIWGELDSEDANVCFNDYSIFCELVNRMINIYESDDRSKLINVMEKKFVPATGRLKKKFTEKLNESNLLMQAMHRKNKTMMRYTTIFSSGIIVLALVAGFIIGVKIYRSIMNPLKTLCKSAEILGRGELREPIQLKIRNEFSKLASAFNKMAQDLKNLESQVIQVDRLSSIGQLAGGIAHELNNPLSGVLGQSQIVLDGIEPAHPLYEHVKKIERAAKRCKESVTKLLRFSRQREYEYSEVYINDVVEDVLSLADSDLKSANIEVIKKFSPVVKPLISSLQHLQQVILNIVNMLMHLTPNASFISCKFIIGYGFGRYTSLNKSLKEFLLPKPPIKSIAKFIKIPLEMLFGDTSMSTTHNGF</sequence>
<comment type="subcellular location">
    <subcellularLocation>
        <location evidence="2">Cell membrane</location>
        <topology evidence="2">Multi-pass membrane protein</topology>
    </subcellularLocation>
</comment>
<feature type="domain" description="HAMP" evidence="15">
    <location>
        <begin position="124"/>
        <end position="176"/>
    </location>
</feature>
<feature type="non-terminal residue" evidence="16">
    <location>
        <position position="1"/>
    </location>
</feature>
<evidence type="ECO:0000256" key="6">
    <source>
        <dbReference type="ARBA" id="ARBA00022679"/>
    </source>
</evidence>
<proteinExistence type="predicted"/>
<keyword evidence="6" id="KW-0808">Transferase</keyword>
<comment type="caution">
    <text evidence="16">The sequence shown here is derived from an EMBL/GenBank/DDBJ whole genome shotgun (WGS) entry which is preliminary data.</text>
</comment>
<evidence type="ECO:0000256" key="9">
    <source>
        <dbReference type="ARBA" id="ARBA00022777"/>
    </source>
</evidence>
<name>X1M5A8_9ZZZZ</name>
<dbReference type="SUPFAM" id="SSF47384">
    <property type="entry name" value="Homodimeric domain of signal transducing histidine kinase"/>
    <property type="match status" value="1"/>
</dbReference>
<dbReference type="CDD" id="cd00082">
    <property type="entry name" value="HisKA"/>
    <property type="match status" value="1"/>
</dbReference>
<evidence type="ECO:0000313" key="16">
    <source>
        <dbReference type="EMBL" id="GAI13276.1"/>
    </source>
</evidence>
<evidence type="ECO:0000256" key="11">
    <source>
        <dbReference type="ARBA" id="ARBA00022989"/>
    </source>
</evidence>
<evidence type="ECO:0000256" key="2">
    <source>
        <dbReference type="ARBA" id="ARBA00004651"/>
    </source>
</evidence>
<keyword evidence="9" id="KW-0418">Kinase</keyword>
<dbReference type="GO" id="GO:0000155">
    <property type="term" value="F:phosphorelay sensor kinase activity"/>
    <property type="evidence" value="ECO:0007669"/>
    <property type="project" value="InterPro"/>
</dbReference>
<dbReference type="PANTHER" id="PTHR45528:SF1">
    <property type="entry name" value="SENSOR HISTIDINE KINASE CPXA"/>
    <property type="match status" value="1"/>
</dbReference>
<keyword evidence="13 14" id="KW-0472">Membrane</keyword>
<evidence type="ECO:0000259" key="15">
    <source>
        <dbReference type="PROSITE" id="PS50885"/>
    </source>
</evidence>
<organism evidence="16">
    <name type="scientific">marine sediment metagenome</name>
    <dbReference type="NCBI Taxonomy" id="412755"/>
    <lineage>
        <taxon>unclassified sequences</taxon>
        <taxon>metagenomes</taxon>
        <taxon>ecological metagenomes</taxon>
    </lineage>
</organism>
<dbReference type="SUPFAM" id="SSF158472">
    <property type="entry name" value="HAMP domain-like"/>
    <property type="match status" value="1"/>
</dbReference>
<evidence type="ECO:0000256" key="14">
    <source>
        <dbReference type="SAM" id="Phobius"/>
    </source>
</evidence>
<evidence type="ECO:0000256" key="10">
    <source>
        <dbReference type="ARBA" id="ARBA00022840"/>
    </source>
</evidence>
<dbReference type="Gene3D" id="6.10.340.10">
    <property type="match status" value="1"/>
</dbReference>
<dbReference type="Pfam" id="PF00672">
    <property type="entry name" value="HAMP"/>
    <property type="match status" value="1"/>
</dbReference>
<evidence type="ECO:0000256" key="8">
    <source>
        <dbReference type="ARBA" id="ARBA00022741"/>
    </source>
</evidence>
<dbReference type="EC" id="2.7.13.3" evidence="3"/>
<accession>X1M5A8</accession>
<dbReference type="Gene3D" id="1.10.287.130">
    <property type="match status" value="1"/>
</dbReference>
<keyword evidence="5" id="KW-0597">Phosphoprotein</keyword>